<organism evidence="2">
    <name type="scientific">viral metagenome</name>
    <dbReference type="NCBI Taxonomy" id="1070528"/>
    <lineage>
        <taxon>unclassified sequences</taxon>
        <taxon>metagenomes</taxon>
        <taxon>organismal metagenomes</taxon>
    </lineage>
</organism>
<evidence type="ECO:0000256" key="1">
    <source>
        <dbReference type="SAM" id="Phobius"/>
    </source>
</evidence>
<dbReference type="EMBL" id="MN739967">
    <property type="protein sequence ID" value="QHT80293.1"/>
    <property type="molecule type" value="Genomic_DNA"/>
</dbReference>
<keyword evidence="1" id="KW-0472">Membrane</keyword>
<sequence length="218" mass="25328">MARNIMKDIKKAIIGPLKKGLEPIMKIFKMIKGLGKKFSNLLKPIMNILKGISKAFLSIFYYIKCAIERMKNSPKCIIYYVIDTIFFTLLIPVRILILVFPPLEELEEMFRDAVQKIDVVVHRMSMSIVGKGVHINKWPDGVLNKCYRCQAKYDDPEGFEDFMSKLFTYNGNTKNFFFFFLHAITFFIVGFLIYAKFFKRTSTCTKAKDIDIPLARAE</sequence>
<proteinExistence type="predicted"/>
<accession>A0A6C0HJX2</accession>
<name>A0A6C0HJX2_9ZZZZ</name>
<keyword evidence="1" id="KW-0812">Transmembrane</keyword>
<evidence type="ECO:0000313" key="2">
    <source>
        <dbReference type="EMBL" id="QHT80293.1"/>
    </source>
</evidence>
<protein>
    <submittedName>
        <fullName evidence="2">Uncharacterized protein</fullName>
    </submittedName>
</protein>
<feature type="transmembrane region" description="Helical" evidence="1">
    <location>
        <begin position="77"/>
        <end position="100"/>
    </location>
</feature>
<dbReference type="AlphaFoldDB" id="A0A6C0HJX2"/>
<feature type="transmembrane region" description="Helical" evidence="1">
    <location>
        <begin position="176"/>
        <end position="198"/>
    </location>
</feature>
<reference evidence="2" key="1">
    <citation type="journal article" date="2020" name="Nature">
        <title>Giant virus diversity and host interactions through global metagenomics.</title>
        <authorList>
            <person name="Schulz F."/>
            <person name="Roux S."/>
            <person name="Paez-Espino D."/>
            <person name="Jungbluth S."/>
            <person name="Walsh D.A."/>
            <person name="Denef V.J."/>
            <person name="McMahon K.D."/>
            <person name="Konstantinidis K.T."/>
            <person name="Eloe-Fadrosh E.A."/>
            <person name="Kyrpides N.C."/>
            <person name="Woyke T."/>
        </authorList>
    </citation>
    <scope>NUCLEOTIDE SEQUENCE</scope>
    <source>
        <strain evidence="2">GVMAG-M-3300023184-120</strain>
    </source>
</reference>
<keyword evidence="1" id="KW-1133">Transmembrane helix</keyword>